<evidence type="ECO:0000313" key="9">
    <source>
        <dbReference type="Proteomes" id="UP000750334"/>
    </source>
</evidence>
<comment type="caution">
    <text evidence="8">The sequence shown here is derived from an EMBL/GenBank/DDBJ whole genome shotgun (WGS) entry which is preliminary data.</text>
</comment>
<keyword evidence="4" id="KW-0539">Nucleus</keyword>
<feature type="compositionally biased region" description="Low complexity" evidence="6">
    <location>
        <begin position="540"/>
        <end position="550"/>
    </location>
</feature>
<evidence type="ECO:0000259" key="7">
    <source>
        <dbReference type="PROSITE" id="PS50217"/>
    </source>
</evidence>
<evidence type="ECO:0000256" key="5">
    <source>
        <dbReference type="SAM" id="Coils"/>
    </source>
</evidence>
<proteinExistence type="predicted"/>
<gene>
    <name evidence="8" type="ORF">C6P45_003997</name>
</gene>
<evidence type="ECO:0000256" key="6">
    <source>
        <dbReference type="SAM" id="MobiDB-lite"/>
    </source>
</evidence>
<dbReference type="GO" id="GO:0003700">
    <property type="term" value="F:DNA-binding transcription factor activity"/>
    <property type="evidence" value="ECO:0007669"/>
    <property type="project" value="InterPro"/>
</dbReference>
<evidence type="ECO:0000256" key="4">
    <source>
        <dbReference type="ARBA" id="ARBA00023242"/>
    </source>
</evidence>
<accession>A0A9P7BA45</accession>
<feature type="region of interest" description="Disordered" evidence="6">
    <location>
        <begin position="87"/>
        <end position="113"/>
    </location>
</feature>
<evidence type="ECO:0000256" key="3">
    <source>
        <dbReference type="ARBA" id="ARBA00023163"/>
    </source>
</evidence>
<dbReference type="EMBL" id="PUHR01000047">
    <property type="protein sequence ID" value="KAG0669220.1"/>
    <property type="molecule type" value="Genomic_DNA"/>
</dbReference>
<dbReference type="InterPro" id="IPR020956">
    <property type="entry name" value="TF_Aft1_OSM"/>
</dbReference>
<keyword evidence="2" id="KW-0805">Transcription regulation</keyword>
<keyword evidence="5" id="KW-0175">Coiled coil</keyword>
<dbReference type="SUPFAM" id="SSF57959">
    <property type="entry name" value="Leucine zipper domain"/>
    <property type="match status" value="1"/>
</dbReference>
<reference evidence="8 9" key="1">
    <citation type="submission" date="2020-11" db="EMBL/GenBank/DDBJ databases">
        <title>Kefir isolates.</title>
        <authorList>
            <person name="Marcisauskas S."/>
            <person name="Kim Y."/>
            <person name="Blasche S."/>
        </authorList>
    </citation>
    <scope>NUCLEOTIDE SEQUENCE [LARGE SCALE GENOMIC DNA]</scope>
    <source>
        <strain evidence="8 9">OG2</strain>
    </source>
</reference>
<feature type="coiled-coil region" evidence="5">
    <location>
        <begin position="418"/>
        <end position="445"/>
    </location>
</feature>
<feature type="compositionally biased region" description="Polar residues" evidence="6">
    <location>
        <begin position="517"/>
        <end position="535"/>
    </location>
</feature>
<dbReference type="Proteomes" id="UP000750334">
    <property type="component" value="Unassembled WGS sequence"/>
</dbReference>
<dbReference type="SMART" id="SM00338">
    <property type="entry name" value="BRLZ"/>
    <property type="match status" value="1"/>
</dbReference>
<dbReference type="GO" id="GO:0005634">
    <property type="term" value="C:nucleus"/>
    <property type="evidence" value="ECO:0007669"/>
    <property type="project" value="UniProtKB-SubCell"/>
</dbReference>
<evidence type="ECO:0000256" key="1">
    <source>
        <dbReference type="ARBA" id="ARBA00004123"/>
    </source>
</evidence>
<dbReference type="AlphaFoldDB" id="A0A9P7BA45"/>
<sequence>MTVNNGSSTPGSNTTIPSNTEDANKQISSLNLEPNPFEQSFASTKKPFDPISNTSNSSGVLSTAGSPSSLLNLANGKQNMQRNNSISTQRSFHRGSIPNGISNLPMGSNPSSTNLLFSGGQRPVIHSPPMLTPGGSKRLPPLISPNYGSTLQQQQTQQPQQTQTQMSPDTGMVGTTLGTTTALNSNNNSSTLISSLINNGTMTTKPNGTPGPGTPSFLSYLPRSGLTPNESSIRSGLTPGALTAPFNYPMLPALSTNGATGTVTNTNGGSVIRPNQPLTPGMSAIFNNVAAPITSNSKLITNVDGLVNNVKHNDNNNKNNGDTKNNKKGSTTRRKRANSTKSETNTKNKKQLKNEKKGKAKNDQKDKPASKVQPEIQDNNDHAMTKDLENEEPLDPEQEEQKRKEFLERNRVAASKFRKRKKEYIKKIEEDLNFYENEYNEMSNTLFKLLPPTDTGSHNHNSYIPMLEDSIRKNDINSALALLSHVRQLLTETKIYQRKGENPLGNDLQMIKENTKKQVTSSKDSMSKSQHQQHVSAGIPSSMSPSSMSSYLPTGMTSQVSLIHNNNSTSSSSSSVNDKNNK</sequence>
<feature type="compositionally biased region" description="Low complexity" evidence="6">
    <location>
        <begin position="152"/>
        <end position="165"/>
    </location>
</feature>
<evidence type="ECO:0000313" key="8">
    <source>
        <dbReference type="EMBL" id="KAG0669220.1"/>
    </source>
</evidence>
<feature type="compositionally biased region" description="Basic residues" evidence="6">
    <location>
        <begin position="326"/>
        <end position="338"/>
    </location>
</feature>
<feature type="compositionally biased region" description="Polar residues" evidence="6">
    <location>
        <begin position="51"/>
        <end position="65"/>
    </location>
</feature>
<feature type="region of interest" description="Disordered" evidence="6">
    <location>
        <begin position="1"/>
        <end position="65"/>
    </location>
</feature>
<dbReference type="Gene3D" id="1.20.5.170">
    <property type="match status" value="1"/>
</dbReference>
<organism evidence="8 9">
    <name type="scientific">Maudiozyma exigua</name>
    <name type="common">Yeast</name>
    <name type="synonym">Kazachstania exigua</name>
    <dbReference type="NCBI Taxonomy" id="34358"/>
    <lineage>
        <taxon>Eukaryota</taxon>
        <taxon>Fungi</taxon>
        <taxon>Dikarya</taxon>
        <taxon>Ascomycota</taxon>
        <taxon>Saccharomycotina</taxon>
        <taxon>Saccharomycetes</taxon>
        <taxon>Saccharomycetales</taxon>
        <taxon>Saccharomycetaceae</taxon>
        <taxon>Maudiozyma</taxon>
    </lineage>
</organism>
<dbReference type="Pfam" id="PF11785">
    <property type="entry name" value="Aft1_OSA"/>
    <property type="match status" value="1"/>
</dbReference>
<name>A0A9P7BA45_MAUEX</name>
<feature type="compositionally biased region" description="Polar residues" evidence="6">
    <location>
        <begin position="1"/>
        <end position="43"/>
    </location>
</feature>
<feature type="compositionally biased region" description="Basic and acidic residues" evidence="6">
    <location>
        <begin position="352"/>
        <end position="369"/>
    </location>
</feature>
<dbReference type="OrthoDB" id="295274at2759"/>
<feature type="domain" description="BZIP" evidence="7">
    <location>
        <begin position="400"/>
        <end position="449"/>
    </location>
</feature>
<feature type="compositionally biased region" description="Polar residues" evidence="6">
    <location>
        <begin position="551"/>
        <end position="564"/>
    </location>
</feature>
<evidence type="ECO:0000256" key="2">
    <source>
        <dbReference type="ARBA" id="ARBA00023015"/>
    </source>
</evidence>
<feature type="region of interest" description="Disordered" evidence="6">
    <location>
        <begin position="310"/>
        <end position="380"/>
    </location>
</feature>
<feature type="region of interest" description="Disordered" evidence="6">
    <location>
        <begin position="146"/>
        <end position="170"/>
    </location>
</feature>
<dbReference type="PANTHER" id="PTHR19304">
    <property type="entry name" value="CYCLIC-AMP RESPONSE ELEMENT BINDING PROTEIN"/>
    <property type="match status" value="1"/>
</dbReference>
<feature type="compositionally biased region" description="Polar residues" evidence="6">
    <location>
        <begin position="99"/>
        <end position="113"/>
    </location>
</feature>
<protein>
    <recommendedName>
        <fullName evidence="7">BZIP domain-containing protein</fullName>
    </recommendedName>
</protein>
<dbReference type="CDD" id="cd14687">
    <property type="entry name" value="bZIP_ATF2"/>
    <property type="match status" value="1"/>
</dbReference>
<comment type="subcellular location">
    <subcellularLocation>
        <location evidence="1">Nucleus</location>
    </subcellularLocation>
</comment>
<feature type="compositionally biased region" description="Low complexity" evidence="6">
    <location>
        <begin position="565"/>
        <end position="582"/>
    </location>
</feature>
<dbReference type="InterPro" id="IPR046347">
    <property type="entry name" value="bZIP_sf"/>
</dbReference>
<dbReference type="PROSITE" id="PS50217">
    <property type="entry name" value="BZIP"/>
    <property type="match status" value="1"/>
</dbReference>
<feature type="region of interest" description="Disordered" evidence="6">
    <location>
        <begin position="500"/>
        <end position="582"/>
    </location>
</feature>
<dbReference type="InterPro" id="IPR004827">
    <property type="entry name" value="bZIP"/>
</dbReference>
<keyword evidence="3" id="KW-0804">Transcription</keyword>
<dbReference type="InterPro" id="IPR051027">
    <property type="entry name" value="bZIP_transcription_factors"/>
</dbReference>
<keyword evidence="9" id="KW-1185">Reference proteome</keyword>